<name>A0ABP9KAX9_9NOCA</name>
<dbReference type="InterPro" id="IPR052336">
    <property type="entry name" value="MlaD_Phospholipid_Transporter"/>
</dbReference>
<keyword evidence="1" id="KW-0732">Signal</keyword>
<comment type="caution">
    <text evidence="4">The sequence shown here is derived from an EMBL/GenBank/DDBJ whole genome shotgun (WGS) entry which is preliminary data.</text>
</comment>
<dbReference type="PANTHER" id="PTHR33371">
    <property type="entry name" value="INTERMEMBRANE PHOSPHOLIPID TRANSPORT SYSTEM BINDING PROTEIN MLAD-RELATED"/>
    <property type="match status" value="1"/>
</dbReference>
<evidence type="ECO:0000256" key="1">
    <source>
        <dbReference type="SAM" id="SignalP"/>
    </source>
</evidence>
<dbReference type="InterPro" id="IPR024516">
    <property type="entry name" value="Mce_C"/>
</dbReference>
<feature type="domain" description="Mce/MlaD" evidence="2">
    <location>
        <begin position="44"/>
        <end position="119"/>
    </location>
</feature>
<dbReference type="Pfam" id="PF02470">
    <property type="entry name" value="MlaD"/>
    <property type="match status" value="1"/>
</dbReference>
<dbReference type="InterPro" id="IPR003399">
    <property type="entry name" value="Mce/MlaD"/>
</dbReference>
<evidence type="ECO:0000259" key="2">
    <source>
        <dbReference type="Pfam" id="PF02470"/>
    </source>
</evidence>
<evidence type="ECO:0000313" key="4">
    <source>
        <dbReference type="EMBL" id="GAA5054585.1"/>
    </source>
</evidence>
<dbReference type="PANTHER" id="PTHR33371:SF15">
    <property type="entry name" value="LIPOPROTEIN LPRN"/>
    <property type="match status" value="1"/>
</dbReference>
<reference evidence="5" key="1">
    <citation type="journal article" date="2019" name="Int. J. Syst. Evol. Microbiol.">
        <title>The Global Catalogue of Microorganisms (GCM) 10K type strain sequencing project: providing services to taxonomists for standard genome sequencing and annotation.</title>
        <authorList>
            <consortium name="The Broad Institute Genomics Platform"/>
            <consortium name="The Broad Institute Genome Sequencing Center for Infectious Disease"/>
            <person name="Wu L."/>
            <person name="Ma J."/>
        </authorList>
    </citation>
    <scope>NUCLEOTIDE SEQUENCE [LARGE SCALE GENOMIC DNA]</scope>
    <source>
        <strain evidence="5">JCM 18298</strain>
    </source>
</reference>
<feature type="chain" id="PRO_5046614444" evidence="1">
    <location>
        <begin position="25"/>
        <end position="370"/>
    </location>
</feature>
<feature type="domain" description="Mammalian cell entry C-terminal" evidence="3">
    <location>
        <begin position="129"/>
        <end position="264"/>
    </location>
</feature>
<dbReference type="Pfam" id="PF11887">
    <property type="entry name" value="Mce4_CUP1"/>
    <property type="match status" value="1"/>
</dbReference>
<protein>
    <submittedName>
        <fullName evidence="4">MlaD family protein</fullName>
    </submittedName>
</protein>
<dbReference type="EMBL" id="BAABJM010000002">
    <property type="protein sequence ID" value="GAA5054585.1"/>
    <property type="molecule type" value="Genomic_DNA"/>
</dbReference>
<sequence>MSTHATPFRLRAAMLAVLVTVPLAACSTELDQLPLPAPGLGDDTYTVTASFSNALNLPTKATVKLNGANVGQVESMTARDYLAVVTLRIEARVQLPVGTTAELRSATPMGDVFVAVTPPAAPDPGAGMLHEGSTIGLESTSAAATIEEVLSRAALLVNGGTFRNLTTMVNGLGEQLDGRGDRLADMIAQTRQLLTGLNERSGRIRSALAAANDLTATVAAQRSAIADAVAAAGPALGAIADNTDTIVGLVGNLDRITGQLARFPSVQGTNDHSLAASINLLGKDLDAAAQNPDADLSQLNSILATILKVTDSSSAHVNVDIAQLALGAAPDPNFPGDPGAKMPDATDWANFVGSLQYNLNRLNERLNGPR</sequence>
<evidence type="ECO:0000259" key="3">
    <source>
        <dbReference type="Pfam" id="PF11887"/>
    </source>
</evidence>
<organism evidence="4 5">
    <name type="scientific">Nocardia callitridis</name>
    <dbReference type="NCBI Taxonomy" id="648753"/>
    <lineage>
        <taxon>Bacteria</taxon>
        <taxon>Bacillati</taxon>
        <taxon>Actinomycetota</taxon>
        <taxon>Actinomycetes</taxon>
        <taxon>Mycobacteriales</taxon>
        <taxon>Nocardiaceae</taxon>
        <taxon>Nocardia</taxon>
    </lineage>
</organism>
<accession>A0ABP9KAX9</accession>
<feature type="signal peptide" evidence="1">
    <location>
        <begin position="1"/>
        <end position="24"/>
    </location>
</feature>
<proteinExistence type="predicted"/>
<evidence type="ECO:0000313" key="5">
    <source>
        <dbReference type="Proteomes" id="UP001500603"/>
    </source>
</evidence>
<gene>
    <name evidence="4" type="ORF">GCM10023318_29730</name>
</gene>
<dbReference type="RefSeq" id="WP_345495923.1">
    <property type="nucleotide sequence ID" value="NZ_BAABJM010000002.1"/>
</dbReference>
<dbReference type="Proteomes" id="UP001500603">
    <property type="component" value="Unassembled WGS sequence"/>
</dbReference>
<keyword evidence="5" id="KW-1185">Reference proteome</keyword>